<dbReference type="AlphaFoldDB" id="A0A1H9F758"/>
<dbReference type="NCBIfam" id="TIGR01725">
    <property type="entry name" value="phge_HK97_gp10"/>
    <property type="match status" value="1"/>
</dbReference>
<protein>
    <submittedName>
        <fullName evidence="1">Phage protein, HK97 gp10 family</fullName>
    </submittedName>
</protein>
<sequence length="139" mass="15307">MAKVRNRERLAKVLQALPARVKEATKAALAQNADELVLLQKRLVVVDKGVLRDSITATELSEEKGYLGYQVQAGGPTTTRPVREGAGVTYDYALAVEFGTEKMAAEPFFYPSYRANKKRFKSRVTRAMRKAIKDGAAGT</sequence>
<dbReference type="OrthoDB" id="8480914at2"/>
<accession>A0A1H9F758</accession>
<evidence type="ECO:0000313" key="1">
    <source>
        <dbReference type="EMBL" id="SEQ33108.1"/>
    </source>
</evidence>
<dbReference type="Pfam" id="PF04883">
    <property type="entry name" value="HK97-gp10_like"/>
    <property type="match status" value="1"/>
</dbReference>
<evidence type="ECO:0000313" key="2">
    <source>
        <dbReference type="Proteomes" id="UP000199647"/>
    </source>
</evidence>
<proteinExistence type="predicted"/>
<name>A0A1H9F758_9HYPH</name>
<dbReference type="EMBL" id="FOFG01000004">
    <property type="protein sequence ID" value="SEQ33108.1"/>
    <property type="molecule type" value="Genomic_DNA"/>
</dbReference>
<dbReference type="RefSeq" id="WP_092495897.1">
    <property type="nucleotide sequence ID" value="NZ_FOFG01000004.1"/>
</dbReference>
<dbReference type="InterPro" id="IPR010064">
    <property type="entry name" value="HK97-gp10_tail"/>
</dbReference>
<organism evidence="1 2">
    <name type="scientific">Faunimonas pinastri</name>
    <dbReference type="NCBI Taxonomy" id="1855383"/>
    <lineage>
        <taxon>Bacteria</taxon>
        <taxon>Pseudomonadati</taxon>
        <taxon>Pseudomonadota</taxon>
        <taxon>Alphaproteobacteria</taxon>
        <taxon>Hyphomicrobiales</taxon>
        <taxon>Afifellaceae</taxon>
        <taxon>Faunimonas</taxon>
    </lineage>
</organism>
<reference evidence="1 2" key="1">
    <citation type="submission" date="2016-10" db="EMBL/GenBank/DDBJ databases">
        <authorList>
            <person name="de Groot N.N."/>
        </authorList>
    </citation>
    <scope>NUCLEOTIDE SEQUENCE [LARGE SCALE GENOMIC DNA]</scope>
    <source>
        <strain evidence="1 2">A52C2</strain>
    </source>
</reference>
<dbReference type="Proteomes" id="UP000199647">
    <property type="component" value="Unassembled WGS sequence"/>
</dbReference>
<gene>
    <name evidence="1" type="ORF">SAMN05216548_1047</name>
</gene>
<dbReference type="STRING" id="1855383.SAMN05216548_1047"/>
<keyword evidence="2" id="KW-1185">Reference proteome</keyword>